<dbReference type="EMBL" id="JAZGQL010000030">
    <property type="protein sequence ID" value="MEE6311054.1"/>
    <property type="molecule type" value="Genomic_DNA"/>
</dbReference>
<dbReference type="Proteomes" id="UP001339911">
    <property type="component" value="Unassembled WGS sequence"/>
</dbReference>
<keyword evidence="2" id="KW-0812">Transmembrane</keyword>
<feature type="compositionally biased region" description="Low complexity" evidence="1">
    <location>
        <begin position="196"/>
        <end position="209"/>
    </location>
</feature>
<feature type="transmembrane region" description="Helical" evidence="2">
    <location>
        <begin position="24"/>
        <end position="44"/>
    </location>
</feature>
<reference evidence="3 4" key="1">
    <citation type="submission" date="2024-01" db="EMBL/GenBank/DDBJ databases">
        <title>Genome insights into Plantactinospora veratri sp. nov.</title>
        <authorList>
            <person name="Wang L."/>
        </authorList>
    </citation>
    <scope>NUCLEOTIDE SEQUENCE [LARGE SCALE GENOMIC DNA]</scope>
    <source>
        <strain evidence="3 4">NEAU-FHS4</strain>
    </source>
</reference>
<dbReference type="RefSeq" id="WP_331211070.1">
    <property type="nucleotide sequence ID" value="NZ_JAZGQL010000030.1"/>
</dbReference>
<keyword evidence="2" id="KW-1133">Transmembrane helix</keyword>
<feature type="transmembrane region" description="Helical" evidence="2">
    <location>
        <begin position="155"/>
        <end position="176"/>
    </location>
</feature>
<evidence type="ECO:0000256" key="2">
    <source>
        <dbReference type="SAM" id="Phobius"/>
    </source>
</evidence>
<feature type="transmembrane region" description="Helical" evidence="2">
    <location>
        <begin position="99"/>
        <end position="124"/>
    </location>
</feature>
<evidence type="ECO:0000313" key="3">
    <source>
        <dbReference type="EMBL" id="MEE6311054.1"/>
    </source>
</evidence>
<name>A0ABU7SMV9_9ACTN</name>
<organism evidence="3 4">
    <name type="scientific">Plantactinospora veratri</name>
    <dbReference type="NCBI Taxonomy" id="1436122"/>
    <lineage>
        <taxon>Bacteria</taxon>
        <taxon>Bacillati</taxon>
        <taxon>Actinomycetota</taxon>
        <taxon>Actinomycetes</taxon>
        <taxon>Micromonosporales</taxon>
        <taxon>Micromonosporaceae</taxon>
        <taxon>Plantactinospora</taxon>
    </lineage>
</organism>
<protein>
    <submittedName>
        <fullName evidence="3">Uncharacterized protein</fullName>
    </submittedName>
</protein>
<keyword evidence="4" id="KW-1185">Reference proteome</keyword>
<evidence type="ECO:0000313" key="4">
    <source>
        <dbReference type="Proteomes" id="UP001339911"/>
    </source>
</evidence>
<accession>A0ABU7SMV9</accession>
<keyword evidence="2" id="KW-0472">Membrane</keyword>
<comment type="caution">
    <text evidence="3">The sequence shown here is derived from an EMBL/GenBank/DDBJ whole genome shotgun (WGS) entry which is preliminary data.</text>
</comment>
<feature type="region of interest" description="Disordered" evidence="1">
    <location>
        <begin position="179"/>
        <end position="209"/>
    </location>
</feature>
<feature type="transmembrane region" description="Helical" evidence="2">
    <location>
        <begin position="56"/>
        <end position="79"/>
    </location>
</feature>
<proteinExistence type="predicted"/>
<gene>
    <name evidence="3" type="ORF">V1634_29870</name>
</gene>
<sequence length="209" mass="21672">MFLLLGPLLNFASGFFWEPDSQGITGGTLAALACACWLVGLIGLYDRLRAAAPRYVAVAIPLTVFAAVGGVAFGVQSIHEGLFDASHASTIELLDQHPFAAFSLYWIAGPLFPLALFALGVALLKLRAAPVPVGVLVCLGALAFPLSRITREATIAHVADLLLLLPFLYLGVRALAGADRPKESSPASRTGLDYPATTSAGGSTVTGAP</sequence>
<evidence type="ECO:0000256" key="1">
    <source>
        <dbReference type="SAM" id="MobiDB-lite"/>
    </source>
</evidence>
<feature type="transmembrane region" description="Helical" evidence="2">
    <location>
        <begin position="131"/>
        <end position="149"/>
    </location>
</feature>